<dbReference type="InterPro" id="IPR054030">
    <property type="entry name" value="Gp5_Vgr_C"/>
</dbReference>
<dbReference type="SUPFAM" id="SSF69279">
    <property type="entry name" value="Phage tail proteins"/>
    <property type="match status" value="2"/>
</dbReference>
<dbReference type="NCBIfam" id="TIGR01646">
    <property type="entry name" value="vgr_GE"/>
    <property type="match status" value="1"/>
</dbReference>
<dbReference type="SUPFAM" id="SSF69255">
    <property type="entry name" value="gp5 N-terminal domain-like"/>
    <property type="match status" value="1"/>
</dbReference>
<reference evidence="5" key="1">
    <citation type="journal article" date="2019" name="Int. J. Syst. Evol. Microbiol.">
        <title>The Global Catalogue of Microorganisms (GCM) 10K type strain sequencing project: providing services to taxonomists for standard genome sequencing and annotation.</title>
        <authorList>
            <consortium name="The Broad Institute Genomics Platform"/>
            <consortium name="The Broad Institute Genome Sequencing Center for Infectious Disease"/>
            <person name="Wu L."/>
            <person name="Ma J."/>
        </authorList>
    </citation>
    <scope>NUCLEOTIDE SEQUENCE [LARGE SCALE GENOMIC DNA]</scope>
    <source>
        <strain evidence="5">CECT 8570</strain>
    </source>
</reference>
<proteinExistence type="inferred from homology"/>
<dbReference type="Gene3D" id="4.10.220.110">
    <property type="match status" value="1"/>
</dbReference>
<organism evidence="4 5">
    <name type="scientific">Simiduia curdlanivorans</name>
    <dbReference type="NCBI Taxonomy" id="1492769"/>
    <lineage>
        <taxon>Bacteria</taxon>
        <taxon>Pseudomonadati</taxon>
        <taxon>Pseudomonadota</taxon>
        <taxon>Gammaproteobacteria</taxon>
        <taxon>Cellvibrionales</taxon>
        <taxon>Cellvibrionaceae</taxon>
        <taxon>Simiduia</taxon>
    </lineage>
</organism>
<comment type="caution">
    <text evidence="4">The sequence shown here is derived from an EMBL/GenBank/DDBJ whole genome shotgun (WGS) entry which is preliminary data.</text>
</comment>
<keyword evidence="5" id="KW-1185">Reference proteome</keyword>
<evidence type="ECO:0000313" key="4">
    <source>
        <dbReference type="EMBL" id="MFC4362763.1"/>
    </source>
</evidence>
<accession>A0ABV8V6E2</accession>
<evidence type="ECO:0000256" key="1">
    <source>
        <dbReference type="ARBA" id="ARBA00005558"/>
    </source>
</evidence>
<dbReference type="Proteomes" id="UP001595840">
    <property type="component" value="Unassembled WGS sequence"/>
</dbReference>
<dbReference type="Pfam" id="PF04717">
    <property type="entry name" value="Phage_base_V"/>
    <property type="match status" value="1"/>
</dbReference>
<gene>
    <name evidence="4" type="ORF">ACFOX3_10635</name>
</gene>
<dbReference type="EMBL" id="JBHSCX010000009">
    <property type="protein sequence ID" value="MFC4362763.1"/>
    <property type="molecule type" value="Genomic_DNA"/>
</dbReference>
<dbReference type="RefSeq" id="WP_290264246.1">
    <property type="nucleotide sequence ID" value="NZ_JAUFQG010000006.1"/>
</dbReference>
<dbReference type="Pfam" id="PF22178">
    <property type="entry name" value="Gp5_trimer_C"/>
    <property type="match status" value="1"/>
</dbReference>
<dbReference type="Gene3D" id="3.55.50.10">
    <property type="entry name" value="Baseplate protein-like domains"/>
    <property type="match status" value="1"/>
</dbReference>
<protein>
    <submittedName>
        <fullName evidence="4">Type VI secretion system Vgr family protein</fullName>
    </submittedName>
</protein>
<dbReference type="Gene3D" id="2.40.50.230">
    <property type="entry name" value="Gp5 N-terminal domain"/>
    <property type="match status" value="1"/>
</dbReference>
<dbReference type="SUPFAM" id="SSF69349">
    <property type="entry name" value="Phage fibre proteins"/>
    <property type="match status" value="1"/>
</dbReference>
<sequence>MASINQKHRLLHINTALGKDHFIATRLAGDESVSKLFRYEVDLLSTNHEVTQKDLVGKPATVTINRDGKEELRHIHGYVSQLSLFDVNAEGLRAYRAVIVPGLWFAQLSSNNRVFHRKTAKAIIEEVLGEYSKVVKLSLKLNASYKTREYCVQFEETDLAFACRLMAEEGIAYYFIHGDGKLELVLTDDAQGFFDCSAEPIEYDGGGSHPTKSTVHAWSRSFCFHTGGVEHKDYSEFSSDKDHKQEVKTKTSLNDASAYKIRDFGKYLLEPDKDQTHKITDASNKDIATRMMETIESGFDVANASSDCASLTAGGRFQLDHTLATEKGKYLVTRVQMSAADGNGSDTHFTNQFIAVPAAVIPRPDPTAFARRVSHAQLAKVLEVKATTADGSDDIYTQVKVKFPWNTAQNSCWVRVQQVFAGKNWGANFVPRVGQEVVVSYINGDPDRPIVTGAVYNNQNGGPNYTATQSGWKTEFEGSKFNEFRFDDKKGSEEIYLEAGKDHNYLIHNDETGKIENNQTLEVVKDRTIDVTEGNETKTIGKGDQSITVKSGNQTVKVSKGTQTVDVQGAIKITSKTSIELKVGGSSIKMTPAGITIKGTTLSCKGDATAEVKAGASLTLKGGITLIN</sequence>
<dbReference type="InterPro" id="IPR017847">
    <property type="entry name" value="T6SS_RhsGE_Vgr_subset"/>
</dbReference>
<dbReference type="InterPro" id="IPR006533">
    <property type="entry name" value="T6SS_Vgr_RhsGE"/>
</dbReference>
<feature type="domain" description="Gp5/Type VI secretion system Vgr C-terminal trimerisation" evidence="3">
    <location>
        <begin position="470"/>
        <end position="575"/>
    </location>
</feature>
<dbReference type="Pfam" id="PF05954">
    <property type="entry name" value="Phage_GPD"/>
    <property type="match status" value="1"/>
</dbReference>
<dbReference type="Gene3D" id="2.30.110.50">
    <property type="match status" value="1"/>
</dbReference>
<dbReference type="InterPro" id="IPR037026">
    <property type="entry name" value="Vgr_OB-fold_dom_sf"/>
</dbReference>
<feature type="domain" description="Gp5/Type VI secretion system Vgr protein OB-fold" evidence="2">
    <location>
        <begin position="398"/>
        <end position="456"/>
    </location>
</feature>
<dbReference type="InterPro" id="IPR006531">
    <property type="entry name" value="Gp5/Vgr_OB"/>
</dbReference>
<comment type="similarity">
    <text evidence="1">Belongs to the VgrG protein family.</text>
</comment>
<dbReference type="NCBIfam" id="TIGR03361">
    <property type="entry name" value="VI_Rhs_Vgr"/>
    <property type="match status" value="1"/>
</dbReference>
<evidence type="ECO:0000259" key="2">
    <source>
        <dbReference type="Pfam" id="PF04717"/>
    </source>
</evidence>
<evidence type="ECO:0000259" key="3">
    <source>
        <dbReference type="Pfam" id="PF22178"/>
    </source>
</evidence>
<name>A0ABV8V6E2_9GAMM</name>
<evidence type="ECO:0000313" key="5">
    <source>
        <dbReference type="Proteomes" id="UP001595840"/>
    </source>
</evidence>